<reference evidence="6 8" key="3">
    <citation type="submission" date="2016-01" db="EMBL/GenBank/DDBJ databases">
        <title>Madurella mycetomatis genome sequencing.</title>
        <authorList>
            <person name="Van De Sande W."/>
        </authorList>
    </citation>
    <scope>NUCLEOTIDE SEQUENCE [LARGE SCALE GENOMIC DNA]</scope>
    <source>
        <strain evidence="8">mm55</strain>
        <strain evidence="6">Mm55</strain>
    </source>
</reference>
<sequence length="111" mass="12252">MPSVYETREDVVINGTSAGPLMRVSPGARTGIRVYNDMKRRNLTMHWHGLTQILAPFADGTPQATQLPIPPGHFFAYEFASEIDEAGTYFYHSHVDMQALSAAGPLIVEDC</sequence>
<dbReference type="VEuPathDB" id="FungiDB:MMYC01_200953"/>
<keyword evidence="2" id="KW-0479">Metal-binding</keyword>
<dbReference type="InterPro" id="IPR045087">
    <property type="entry name" value="Cu-oxidase_fam"/>
</dbReference>
<evidence type="ECO:0000313" key="6">
    <source>
        <dbReference type="EMBL" id="KXX78811.1"/>
    </source>
</evidence>
<keyword evidence="3" id="KW-0560">Oxidoreductase</keyword>
<accession>A0A175W5T1</accession>
<comment type="similarity">
    <text evidence="1">Belongs to the multicopper oxidase family.</text>
</comment>
<organism evidence="6 8">
    <name type="scientific">Madurella mycetomatis</name>
    <dbReference type="NCBI Taxonomy" id="100816"/>
    <lineage>
        <taxon>Eukaryota</taxon>
        <taxon>Fungi</taxon>
        <taxon>Dikarya</taxon>
        <taxon>Ascomycota</taxon>
        <taxon>Pezizomycotina</taxon>
        <taxon>Sordariomycetes</taxon>
        <taxon>Sordariomycetidae</taxon>
        <taxon>Sordariales</taxon>
        <taxon>Sordariales incertae sedis</taxon>
        <taxon>Madurella</taxon>
    </lineage>
</organism>
<evidence type="ECO:0000256" key="4">
    <source>
        <dbReference type="ARBA" id="ARBA00023008"/>
    </source>
</evidence>
<dbReference type="PANTHER" id="PTHR11709:SF394">
    <property type="entry name" value="FI03373P-RELATED"/>
    <property type="match status" value="1"/>
</dbReference>
<dbReference type="Gene3D" id="2.60.40.420">
    <property type="entry name" value="Cupredoxins - blue copper proteins"/>
    <property type="match status" value="1"/>
</dbReference>
<proteinExistence type="inferred from homology"/>
<dbReference type="GO" id="GO:0016491">
    <property type="term" value="F:oxidoreductase activity"/>
    <property type="evidence" value="ECO:0007669"/>
    <property type="project" value="UniProtKB-KW"/>
</dbReference>
<dbReference type="VEuPathDB" id="FungiDB:MMYC01_205661"/>
<reference evidence="8" key="2">
    <citation type="submission" date="2015-06" db="EMBL/GenBank/DDBJ databases">
        <authorList>
            <person name="van de Sande W.W.J."/>
        </authorList>
    </citation>
    <scope>NUCLEOTIDE SEQUENCE [LARGE SCALE GENOMIC DNA]</scope>
    <source>
        <strain evidence="8">mm55</strain>
    </source>
</reference>
<name>A0A175W5T1_9PEZI</name>
<evidence type="ECO:0000313" key="8">
    <source>
        <dbReference type="Proteomes" id="UP000078237"/>
    </source>
</evidence>
<reference evidence="6" key="1">
    <citation type="submission" date="2015-06" db="EMBL/GenBank/DDBJ databases">
        <authorList>
            <person name="Hoefler B.C."/>
            <person name="Straight P.D."/>
        </authorList>
    </citation>
    <scope>NUCLEOTIDE SEQUENCE [LARGE SCALE GENOMIC DNA]</scope>
    <source>
        <strain evidence="6">Mm55</strain>
    </source>
</reference>
<comment type="caution">
    <text evidence="6">The sequence shown here is derived from an EMBL/GenBank/DDBJ whole genome shotgun (WGS) entry which is preliminary data.</text>
</comment>
<dbReference type="SUPFAM" id="SSF49503">
    <property type="entry name" value="Cupredoxins"/>
    <property type="match status" value="1"/>
</dbReference>
<dbReference type="InterPro" id="IPR008972">
    <property type="entry name" value="Cupredoxin"/>
</dbReference>
<dbReference type="Pfam" id="PF07732">
    <property type="entry name" value="Cu-oxidase_3"/>
    <property type="match status" value="1"/>
</dbReference>
<evidence type="ECO:0000313" key="7">
    <source>
        <dbReference type="EMBL" id="KXX82155.1"/>
    </source>
</evidence>
<evidence type="ECO:0000256" key="3">
    <source>
        <dbReference type="ARBA" id="ARBA00023002"/>
    </source>
</evidence>
<dbReference type="OrthoDB" id="2121828at2759"/>
<feature type="domain" description="Plastocyanin-like" evidence="5">
    <location>
        <begin position="7"/>
        <end position="110"/>
    </location>
</feature>
<keyword evidence="8" id="KW-1185">Reference proteome</keyword>
<protein>
    <submittedName>
        <fullName evidence="6">L-ascorbate oxidase</fullName>
    </submittedName>
</protein>
<dbReference type="GO" id="GO:0005507">
    <property type="term" value="F:copper ion binding"/>
    <property type="evidence" value="ECO:0007669"/>
    <property type="project" value="InterPro"/>
</dbReference>
<dbReference type="EMBL" id="LCTW02000107">
    <property type="protein sequence ID" value="KXX78811.1"/>
    <property type="molecule type" value="Genomic_DNA"/>
</dbReference>
<keyword evidence="4" id="KW-0186">Copper</keyword>
<evidence type="ECO:0000256" key="1">
    <source>
        <dbReference type="ARBA" id="ARBA00010609"/>
    </source>
</evidence>
<dbReference type="STRING" id="100816.A0A175W5T1"/>
<evidence type="ECO:0000256" key="2">
    <source>
        <dbReference type="ARBA" id="ARBA00022723"/>
    </source>
</evidence>
<dbReference type="InterPro" id="IPR011707">
    <property type="entry name" value="Cu-oxidase-like_N"/>
</dbReference>
<dbReference type="AlphaFoldDB" id="A0A175W5T1"/>
<dbReference type="Proteomes" id="UP000078237">
    <property type="component" value="Unassembled WGS sequence"/>
</dbReference>
<dbReference type="EMBL" id="LCTW02000020">
    <property type="protein sequence ID" value="KXX82155.1"/>
    <property type="molecule type" value="Genomic_DNA"/>
</dbReference>
<gene>
    <name evidence="7" type="ORF">MMYC01_200953</name>
    <name evidence="6" type="ORF">MMYC01_205661</name>
</gene>
<evidence type="ECO:0000259" key="5">
    <source>
        <dbReference type="Pfam" id="PF07732"/>
    </source>
</evidence>
<dbReference type="PANTHER" id="PTHR11709">
    <property type="entry name" value="MULTI-COPPER OXIDASE"/>
    <property type="match status" value="1"/>
</dbReference>